<dbReference type="SMART" id="SM00387">
    <property type="entry name" value="HATPase_c"/>
    <property type="match status" value="1"/>
</dbReference>
<keyword evidence="5 9" id="KW-0418">Kinase</keyword>
<dbReference type="Gene3D" id="3.30.450.20">
    <property type="entry name" value="PAS domain"/>
    <property type="match status" value="2"/>
</dbReference>
<gene>
    <name evidence="9" type="ORF">BSO21_16755</name>
</gene>
<comment type="subcellular location">
    <subcellularLocation>
        <location evidence="1">Cell membrane</location>
        <topology evidence="1">Multi-pass membrane protein</topology>
    </subcellularLocation>
</comment>
<evidence type="ECO:0000313" key="9">
    <source>
        <dbReference type="EMBL" id="OMD32080.1"/>
    </source>
</evidence>
<feature type="transmembrane region" description="Helical" evidence="7">
    <location>
        <begin position="296"/>
        <end position="319"/>
    </location>
</feature>
<keyword evidence="7" id="KW-1133">Transmembrane helix</keyword>
<evidence type="ECO:0000256" key="1">
    <source>
        <dbReference type="ARBA" id="ARBA00004651"/>
    </source>
</evidence>
<keyword evidence="7" id="KW-0812">Transmembrane</keyword>
<evidence type="ECO:0000256" key="2">
    <source>
        <dbReference type="ARBA" id="ARBA00022475"/>
    </source>
</evidence>
<evidence type="ECO:0000259" key="8">
    <source>
        <dbReference type="PROSITE" id="PS50885"/>
    </source>
</evidence>
<dbReference type="Pfam" id="PF02518">
    <property type="entry name" value="HATPase_c"/>
    <property type="match status" value="1"/>
</dbReference>
<dbReference type="Pfam" id="PF00672">
    <property type="entry name" value="HAMP"/>
    <property type="match status" value="1"/>
</dbReference>
<dbReference type="InterPro" id="IPR050640">
    <property type="entry name" value="Bact_2-comp_sensor_kinase"/>
</dbReference>
<dbReference type="Proteomes" id="UP000187158">
    <property type="component" value="Unassembled WGS sequence"/>
</dbReference>
<dbReference type="EMBL" id="MPVP01000103">
    <property type="protein sequence ID" value="OMD32080.1"/>
    <property type="molecule type" value="Genomic_DNA"/>
</dbReference>
<keyword evidence="10" id="KW-1185">Reference proteome</keyword>
<accession>A0ABX3GQG4</accession>
<dbReference type="InterPro" id="IPR010559">
    <property type="entry name" value="Sig_transdc_His_kin_internal"/>
</dbReference>
<evidence type="ECO:0000256" key="7">
    <source>
        <dbReference type="SAM" id="Phobius"/>
    </source>
</evidence>
<keyword evidence="6 7" id="KW-0472">Membrane</keyword>
<dbReference type="GO" id="GO:0016301">
    <property type="term" value="F:kinase activity"/>
    <property type="evidence" value="ECO:0007669"/>
    <property type="project" value="UniProtKB-KW"/>
</dbReference>
<dbReference type="SMART" id="SM00304">
    <property type="entry name" value="HAMP"/>
    <property type="match status" value="1"/>
</dbReference>
<dbReference type="Gene3D" id="6.10.340.10">
    <property type="match status" value="1"/>
</dbReference>
<feature type="domain" description="HAMP" evidence="8">
    <location>
        <begin position="317"/>
        <end position="369"/>
    </location>
</feature>
<dbReference type="SUPFAM" id="SSF55874">
    <property type="entry name" value="ATPase domain of HSP90 chaperone/DNA topoisomerase II/histidine kinase"/>
    <property type="match status" value="1"/>
</dbReference>
<dbReference type="RefSeq" id="WP_076219214.1">
    <property type="nucleotide sequence ID" value="NZ_MPTJ01000015.1"/>
</dbReference>
<keyword evidence="4" id="KW-0808">Transferase</keyword>
<dbReference type="PANTHER" id="PTHR34220">
    <property type="entry name" value="SENSOR HISTIDINE KINASE YPDA"/>
    <property type="match status" value="1"/>
</dbReference>
<proteinExistence type="predicted"/>
<evidence type="ECO:0000256" key="4">
    <source>
        <dbReference type="ARBA" id="ARBA00022679"/>
    </source>
</evidence>
<reference evidence="9 10" key="1">
    <citation type="submission" date="2016-11" db="EMBL/GenBank/DDBJ databases">
        <title>Paenibacillus species isolates.</title>
        <authorList>
            <person name="Beno S.M."/>
        </authorList>
    </citation>
    <scope>NUCLEOTIDE SEQUENCE [LARGE SCALE GENOMIC DNA]</scope>
    <source>
        <strain evidence="9 10">FSL H7-0433</strain>
    </source>
</reference>
<name>A0ABX3GQG4_9BACL</name>
<keyword evidence="2" id="KW-1003">Cell membrane</keyword>
<evidence type="ECO:0000256" key="3">
    <source>
        <dbReference type="ARBA" id="ARBA00022553"/>
    </source>
</evidence>
<dbReference type="Gene3D" id="3.30.565.10">
    <property type="entry name" value="Histidine kinase-like ATPase, C-terminal domain"/>
    <property type="match status" value="1"/>
</dbReference>
<dbReference type="SUPFAM" id="SSF158472">
    <property type="entry name" value="HAMP domain-like"/>
    <property type="match status" value="1"/>
</dbReference>
<dbReference type="InterPro" id="IPR036890">
    <property type="entry name" value="HATPase_C_sf"/>
</dbReference>
<evidence type="ECO:0000256" key="6">
    <source>
        <dbReference type="ARBA" id="ARBA00023136"/>
    </source>
</evidence>
<evidence type="ECO:0000313" key="10">
    <source>
        <dbReference type="Proteomes" id="UP000187158"/>
    </source>
</evidence>
<dbReference type="PANTHER" id="PTHR34220:SF7">
    <property type="entry name" value="SENSOR HISTIDINE KINASE YPDA"/>
    <property type="match status" value="1"/>
</dbReference>
<comment type="caution">
    <text evidence="9">The sequence shown here is derived from an EMBL/GenBank/DDBJ whole genome shotgun (WGS) entry which is preliminary data.</text>
</comment>
<dbReference type="PROSITE" id="PS50885">
    <property type="entry name" value="HAMP"/>
    <property type="match status" value="1"/>
</dbReference>
<evidence type="ECO:0000256" key="5">
    <source>
        <dbReference type="ARBA" id="ARBA00022777"/>
    </source>
</evidence>
<keyword evidence="3" id="KW-0597">Phosphoprotein</keyword>
<dbReference type="CDD" id="cd06225">
    <property type="entry name" value="HAMP"/>
    <property type="match status" value="1"/>
</dbReference>
<dbReference type="InterPro" id="IPR003594">
    <property type="entry name" value="HATPase_dom"/>
</dbReference>
<sequence>MFQWFVKVLNDIKIRNKLLLAFLLTTLLPVLLVGGYLTIEMRTMAFENALEQASINVDRVKKRTEEVIGVSQDIAYRLSNDARLKKLAIRQYVSTYDVVEAYRDYTDMREYLRLYKDISNIRLYTDNATLLNNWELINPSSAIKESQWYQRAQRYDSLVGWEYIEDERDQRNYLSLVRKIELEGSSKIGVLVINVNSHQLTSILSQESFDTMIVDDQDNIIAANRSDRTGKKLADVSFDTKLLGQGSGSYEAEVDGEASKIVIEELKPQASRNALRIISVFSIDSIVKEPNRVIKLSITVIAVSVLLAFLIIYSFSSLFSRRLLQLSRHINRVSTGDFDTSLKIDGKDEIALLARQFNSMVRSINDLMYEVQESNDQNSLLEQKQNDIRFKMLASQINPHFLFNALESIRMEAHMKGQVEIARVVRLLGKMMRSNLEVGRSKILLSQELEVVRCYLDIQQFRYEDRLKYQFIVDPAVESLYIPPLIVQPLVENAVIHGLDNTMDGAMVTVNIKREQNHAVFTITDNGAGINPDKLEQIRYTLEVRDEQEEARIGLRNVHDRLKLSYGVEYGLNIESRMNEGTSITFRIPMEDINL</sequence>
<organism evidence="9 10">
    <name type="scientific">Paenibacillus odorifer</name>
    <dbReference type="NCBI Taxonomy" id="189426"/>
    <lineage>
        <taxon>Bacteria</taxon>
        <taxon>Bacillati</taxon>
        <taxon>Bacillota</taxon>
        <taxon>Bacilli</taxon>
        <taxon>Bacillales</taxon>
        <taxon>Paenibacillaceae</taxon>
        <taxon>Paenibacillus</taxon>
    </lineage>
</organism>
<dbReference type="Pfam" id="PF06580">
    <property type="entry name" value="His_kinase"/>
    <property type="match status" value="1"/>
</dbReference>
<dbReference type="InterPro" id="IPR003660">
    <property type="entry name" value="HAMP_dom"/>
</dbReference>
<protein>
    <submittedName>
        <fullName evidence="9">Two-component sensor histidine kinase</fullName>
    </submittedName>
</protein>